<proteinExistence type="predicted"/>
<evidence type="ECO:0000313" key="3">
    <source>
        <dbReference type="Proteomes" id="UP000784294"/>
    </source>
</evidence>
<dbReference type="EMBL" id="CAAALY010021331">
    <property type="protein sequence ID" value="VEL14490.1"/>
    <property type="molecule type" value="Genomic_DNA"/>
</dbReference>
<feature type="region of interest" description="Disordered" evidence="1">
    <location>
        <begin position="35"/>
        <end position="58"/>
    </location>
</feature>
<feature type="compositionally biased region" description="Polar residues" evidence="1">
    <location>
        <begin position="35"/>
        <end position="57"/>
    </location>
</feature>
<protein>
    <submittedName>
        <fullName evidence="2">Uncharacterized protein</fullName>
    </submittedName>
</protein>
<accession>A0A448WL79</accession>
<evidence type="ECO:0000313" key="2">
    <source>
        <dbReference type="EMBL" id="VEL14490.1"/>
    </source>
</evidence>
<sequence length="318" mass="34868">MPVINHHVQLQTTQNSLTAIAPSTSSFPIASTSMRVTHATSTPPISTDSSHLETASARSGPLRARFHIDLAEAAEEEEEAVNQGVEIEEVGLLGATVSSLHQPTLCESFSRSQPSPSACKATADCPSVLDSCSTHLPPIMHTNVNLHTTQEDGPIRDSLVKRGRKSRGLRQHEYRIKANRLQYNEIHPSSSGEIDQRISSSCTYIRNEGPPSNVISGDSSKPSLSSYLVILCWKVKWLQIKREMDAIMTEQLDSGLGPVPPMPFIQHAHVPSRTRSGLTYLRHRPSSSMATDRRRAKSQSECLIDPISILPFLVKLGP</sequence>
<organism evidence="2 3">
    <name type="scientific">Protopolystoma xenopodis</name>
    <dbReference type="NCBI Taxonomy" id="117903"/>
    <lineage>
        <taxon>Eukaryota</taxon>
        <taxon>Metazoa</taxon>
        <taxon>Spiralia</taxon>
        <taxon>Lophotrochozoa</taxon>
        <taxon>Platyhelminthes</taxon>
        <taxon>Monogenea</taxon>
        <taxon>Polyopisthocotylea</taxon>
        <taxon>Polystomatidea</taxon>
        <taxon>Polystomatidae</taxon>
        <taxon>Protopolystoma</taxon>
    </lineage>
</organism>
<evidence type="ECO:0000256" key="1">
    <source>
        <dbReference type="SAM" id="MobiDB-lite"/>
    </source>
</evidence>
<reference evidence="2" key="1">
    <citation type="submission" date="2018-11" db="EMBL/GenBank/DDBJ databases">
        <authorList>
            <consortium name="Pathogen Informatics"/>
        </authorList>
    </citation>
    <scope>NUCLEOTIDE SEQUENCE</scope>
</reference>
<keyword evidence="3" id="KW-1185">Reference proteome</keyword>
<dbReference type="Proteomes" id="UP000784294">
    <property type="component" value="Unassembled WGS sequence"/>
</dbReference>
<name>A0A448WL79_9PLAT</name>
<dbReference type="AlphaFoldDB" id="A0A448WL79"/>
<comment type="caution">
    <text evidence="2">The sequence shown here is derived from an EMBL/GenBank/DDBJ whole genome shotgun (WGS) entry which is preliminary data.</text>
</comment>
<gene>
    <name evidence="2" type="ORF">PXEA_LOCUS7930</name>
</gene>